<organism evidence="1 2">
    <name type="scientific">Melastoma candidum</name>
    <dbReference type="NCBI Taxonomy" id="119954"/>
    <lineage>
        <taxon>Eukaryota</taxon>
        <taxon>Viridiplantae</taxon>
        <taxon>Streptophyta</taxon>
        <taxon>Embryophyta</taxon>
        <taxon>Tracheophyta</taxon>
        <taxon>Spermatophyta</taxon>
        <taxon>Magnoliopsida</taxon>
        <taxon>eudicotyledons</taxon>
        <taxon>Gunneridae</taxon>
        <taxon>Pentapetalae</taxon>
        <taxon>rosids</taxon>
        <taxon>malvids</taxon>
        <taxon>Myrtales</taxon>
        <taxon>Melastomataceae</taxon>
        <taxon>Melastomatoideae</taxon>
        <taxon>Melastomateae</taxon>
        <taxon>Melastoma</taxon>
    </lineage>
</organism>
<evidence type="ECO:0000313" key="1">
    <source>
        <dbReference type="EMBL" id="KAI4312646.1"/>
    </source>
</evidence>
<name>A0ACB9LMQ4_9MYRT</name>
<dbReference type="Proteomes" id="UP001057402">
    <property type="component" value="Chromosome 11"/>
</dbReference>
<sequence>MFDLEVNDKSANINSSLEVLEHREALRTSNALEILSNYDIVVDAIDNAPSRYMINDCCIVSGKLTVYNYKGGPCYRCLFPTPPPTTACQRCSDSGVLGDIYCLYTGVIGCLQVKIRGKCLQCEACGENSEFSRQYFKDFDYEKFTQSPMSTSAPVKLNLLGNDSRITTKDYNKRLSEVSSAMEQARTRKADVEGERPNLYVICRSGNDS</sequence>
<dbReference type="EMBL" id="CM042890">
    <property type="protein sequence ID" value="KAI4312646.1"/>
    <property type="molecule type" value="Genomic_DNA"/>
</dbReference>
<proteinExistence type="predicted"/>
<gene>
    <name evidence="1" type="ORF">MLD38_037449</name>
</gene>
<protein>
    <submittedName>
        <fullName evidence="1">Uncharacterized protein</fullName>
    </submittedName>
</protein>
<accession>A0ACB9LMQ4</accession>
<keyword evidence="2" id="KW-1185">Reference proteome</keyword>
<reference evidence="2" key="1">
    <citation type="journal article" date="2023" name="Front. Plant Sci.">
        <title>Chromosomal-level genome assembly of Melastoma candidum provides insights into trichome evolution.</title>
        <authorList>
            <person name="Zhong Y."/>
            <person name="Wu W."/>
            <person name="Sun C."/>
            <person name="Zou P."/>
            <person name="Liu Y."/>
            <person name="Dai S."/>
            <person name="Zhou R."/>
        </authorList>
    </citation>
    <scope>NUCLEOTIDE SEQUENCE [LARGE SCALE GENOMIC DNA]</scope>
</reference>
<evidence type="ECO:0000313" key="2">
    <source>
        <dbReference type="Proteomes" id="UP001057402"/>
    </source>
</evidence>
<comment type="caution">
    <text evidence="1">The sequence shown here is derived from an EMBL/GenBank/DDBJ whole genome shotgun (WGS) entry which is preliminary data.</text>
</comment>